<keyword evidence="2" id="KW-1185">Reference proteome</keyword>
<comment type="caution">
    <text evidence="1">The sequence shown here is derived from an EMBL/GenBank/DDBJ whole genome shotgun (WGS) entry which is preliminary data.</text>
</comment>
<gene>
    <name evidence="1" type="ORF">CWR48_09895</name>
</gene>
<evidence type="ECO:0000313" key="1">
    <source>
        <dbReference type="EMBL" id="RDW18812.1"/>
    </source>
</evidence>
<evidence type="ECO:0000313" key="2">
    <source>
        <dbReference type="Proteomes" id="UP000257143"/>
    </source>
</evidence>
<proteinExistence type="predicted"/>
<accession>A0A3D8PSX9</accession>
<sequence length="105" mass="11961">MPFESDVRSLELVLLLLDIDVRSLELVLLQLYIDVCSLELVLLPLDTDACSLEMTLSPLNSDVVWFHCIDNRVQRKTGMTYRKIGENMNRSAICIEGRNKMSEGT</sequence>
<reference evidence="2" key="1">
    <citation type="submission" date="2017-11" db="EMBL/GenBank/DDBJ databases">
        <authorList>
            <person name="Zhu W."/>
        </authorList>
    </citation>
    <scope>NUCLEOTIDE SEQUENCE [LARGE SCALE GENOMIC DNA]</scope>
    <source>
        <strain evidence="2">CAU 1183</strain>
    </source>
</reference>
<dbReference type="Proteomes" id="UP000257143">
    <property type="component" value="Unassembled WGS sequence"/>
</dbReference>
<dbReference type="EMBL" id="PIOC01000015">
    <property type="protein sequence ID" value="RDW18812.1"/>
    <property type="molecule type" value="Genomic_DNA"/>
</dbReference>
<protein>
    <submittedName>
        <fullName evidence="1">Uncharacterized protein</fullName>
    </submittedName>
</protein>
<name>A0A3D8PSX9_9BACI</name>
<organism evidence="1 2">
    <name type="scientific">Oceanobacillus arenosus</name>
    <dbReference type="NCBI Taxonomy" id="1229153"/>
    <lineage>
        <taxon>Bacteria</taxon>
        <taxon>Bacillati</taxon>
        <taxon>Bacillota</taxon>
        <taxon>Bacilli</taxon>
        <taxon>Bacillales</taxon>
        <taxon>Bacillaceae</taxon>
        <taxon>Oceanobacillus</taxon>
    </lineage>
</organism>
<dbReference type="AlphaFoldDB" id="A0A3D8PSX9"/>